<evidence type="ECO:0000313" key="2">
    <source>
        <dbReference type="EMBL" id="AGA69143.1"/>
    </source>
</evidence>
<dbReference type="OrthoDB" id="9816138at2"/>
<dbReference type="eggNOG" id="COG1131">
    <property type="taxonomic scope" value="Bacteria"/>
</dbReference>
<keyword evidence="3" id="KW-1185">Reference proteome</keyword>
<keyword evidence="1" id="KW-0812">Transmembrane</keyword>
<gene>
    <name evidence="2" type="ordered locus">Desdi_1654</name>
</gene>
<dbReference type="AlphaFoldDB" id="L0F870"/>
<reference evidence="3" key="1">
    <citation type="submission" date="2012-02" db="EMBL/GenBank/DDBJ databases">
        <title>Complete sequence of Desulfitobacterium dichloroeliminans LMG P-21439.</title>
        <authorList>
            <person name="Lucas S."/>
            <person name="Han J."/>
            <person name="Lapidus A."/>
            <person name="Cheng J.-F."/>
            <person name="Goodwin L."/>
            <person name="Pitluck S."/>
            <person name="Peters L."/>
            <person name="Ovchinnikova G."/>
            <person name="Teshima H."/>
            <person name="Detter J.C."/>
            <person name="Han C."/>
            <person name="Tapia R."/>
            <person name="Land M."/>
            <person name="Hauser L."/>
            <person name="Kyrpides N."/>
            <person name="Ivanova N."/>
            <person name="Pagani I."/>
            <person name="Kruse T."/>
            <person name="de Vos W.M."/>
            <person name="Boon N."/>
            <person name="Smidt H."/>
            <person name="Woyke T."/>
        </authorList>
    </citation>
    <scope>NUCLEOTIDE SEQUENCE [LARGE SCALE GENOMIC DNA]</scope>
    <source>
        <strain evidence="3">LMG P-21439 / DCA1</strain>
    </source>
</reference>
<evidence type="ECO:0008006" key="4">
    <source>
        <dbReference type="Google" id="ProtNLM"/>
    </source>
</evidence>
<feature type="transmembrane region" description="Helical" evidence="1">
    <location>
        <begin position="48"/>
        <end position="70"/>
    </location>
</feature>
<protein>
    <recommendedName>
        <fullName evidence="4">ABC-2 family transporter protein</fullName>
    </recommendedName>
</protein>
<dbReference type="EMBL" id="CP003344">
    <property type="protein sequence ID" value="AGA69143.1"/>
    <property type="molecule type" value="Genomic_DNA"/>
</dbReference>
<dbReference type="Proteomes" id="UP000010797">
    <property type="component" value="Chromosome"/>
</dbReference>
<dbReference type="KEGG" id="ddl:Desdi_1654"/>
<feature type="transmembrane region" description="Helical" evidence="1">
    <location>
        <begin position="150"/>
        <end position="176"/>
    </location>
</feature>
<dbReference type="STRING" id="871963.Desdi_1654"/>
<evidence type="ECO:0000313" key="3">
    <source>
        <dbReference type="Proteomes" id="UP000010797"/>
    </source>
</evidence>
<dbReference type="RefSeq" id="WP_015262133.1">
    <property type="nucleotide sequence ID" value="NC_019903.1"/>
</dbReference>
<name>L0F870_DESDL</name>
<feature type="transmembrane region" description="Helical" evidence="1">
    <location>
        <begin position="188"/>
        <end position="214"/>
    </location>
</feature>
<sequence>MLSKLMKYELKATGRVFLPLFLAALAFALIARFTGAFSAGQQWETPVIISTIMYISVMVGMFVMTLIMTIQRFYKNLLSEEGYLMFTLPVKPWQHIVCKMLVSMFWVVLSFLIALCSILMIAYKAGDWGRFMGEAGPVWQEISDFLGSSLYLYSFEGILGVIFTLASAILILYASIAIGHLFNQYRVLASFAAFIGLNVLTQIITMAITKILGFNLDQHIEINLANFHSMQTELHTIIVLTLMIAALEATAYFFITERILSKRLNLE</sequence>
<accession>L0F870</accession>
<keyword evidence="1" id="KW-1133">Transmembrane helix</keyword>
<feature type="transmembrane region" description="Helical" evidence="1">
    <location>
        <begin position="101"/>
        <end position="123"/>
    </location>
</feature>
<organism evidence="2 3">
    <name type="scientific">Desulfitobacterium dichloroeliminans (strain LMG P-21439 / DCA1)</name>
    <dbReference type="NCBI Taxonomy" id="871963"/>
    <lineage>
        <taxon>Bacteria</taxon>
        <taxon>Bacillati</taxon>
        <taxon>Bacillota</taxon>
        <taxon>Clostridia</taxon>
        <taxon>Eubacteriales</taxon>
        <taxon>Desulfitobacteriaceae</taxon>
        <taxon>Desulfitobacterium</taxon>
    </lineage>
</organism>
<evidence type="ECO:0000256" key="1">
    <source>
        <dbReference type="SAM" id="Phobius"/>
    </source>
</evidence>
<proteinExistence type="predicted"/>
<feature type="transmembrane region" description="Helical" evidence="1">
    <location>
        <begin position="234"/>
        <end position="255"/>
    </location>
</feature>
<dbReference type="HOGENOM" id="CLU_086294_0_0_9"/>
<keyword evidence="1" id="KW-0472">Membrane</keyword>